<dbReference type="InterPro" id="IPR015797">
    <property type="entry name" value="NUDIX_hydrolase-like_dom_sf"/>
</dbReference>
<proteinExistence type="predicted"/>
<dbReference type="EMBL" id="CP048836">
    <property type="protein sequence ID" value="QID19864.1"/>
    <property type="molecule type" value="Genomic_DNA"/>
</dbReference>
<accession>A0A6C1BC50</accession>
<dbReference type="Pfam" id="PF00293">
    <property type="entry name" value="NUDIX"/>
    <property type="match status" value="1"/>
</dbReference>
<dbReference type="CDD" id="cd04683">
    <property type="entry name" value="NUDIX_Hydrolase"/>
    <property type="match status" value="1"/>
</dbReference>
<keyword evidence="2" id="KW-0378">Hydrolase</keyword>
<dbReference type="PANTHER" id="PTHR43046:SF16">
    <property type="entry name" value="ADP-RIBOSE PYROPHOSPHATASE YJHB-RELATED"/>
    <property type="match status" value="1"/>
</dbReference>
<comment type="cofactor">
    <cofactor evidence="1">
        <name>Mg(2+)</name>
        <dbReference type="ChEBI" id="CHEBI:18420"/>
    </cofactor>
</comment>
<dbReference type="InterPro" id="IPR000086">
    <property type="entry name" value="NUDIX_hydrolase_dom"/>
</dbReference>
<organism evidence="4 5">
    <name type="scientific">Nitrogeniibacter mangrovi</name>
    <dbReference type="NCBI Taxonomy" id="2016596"/>
    <lineage>
        <taxon>Bacteria</taxon>
        <taxon>Pseudomonadati</taxon>
        <taxon>Pseudomonadota</taxon>
        <taxon>Betaproteobacteria</taxon>
        <taxon>Rhodocyclales</taxon>
        <taxon>Zoogloeaceae</taxon>
        <taxon>Nitrogeniibacter</taxon>
    </lineage>
</organism>
<dbReference type="SUPFAM" id="SSF55811">
    <property type="entry name" value="Nudix"/>
    <property type="match status" value="1"/>
</dbReference>
<evidence type="ECO:0000256" key="2">
    <source>
        <dbReference type="ARBA" id="ARBA00022801"/>
    </source>
</evidence>
<evidence type="ECO:0000313" key="4">
    <source>
        <dbReference type="EMBL" id="QID19864.1"/>
    </source>
</evidence>
<dbReference type="Proteomes" id="UP000501991">
    <property type="component" value="Chromosome"/>
</dbReference>
<evidence type="ECO:0000259" key="3">
    <source>
        <dbReference type="PROSITE" id="PS51462"/>
    </source>
</evidence>
<sequence>MTGAGIPTGVHVIFEHEGRILLMRRANTGFFDGLYSLPGGHVEAGESVLMAAVREMAEELAVHVEPDRLATVGVVHRRSDTNRIDFFLRAERWTGTPRRAEPDKCDDLAWFSRDALPVATVAYVREALARTGEGPWIVETGWPGCQITI</sequence>
<evidence type="ECO:0000256" key="1">
    <source>
        <dbReference type="ARBA" id="ARBA00001946"/>
    </source>
</evidence>
<protein>
    <submittedName>
        <fullName evidence="4">NUDIX domain-containing protein</fullName>
    </submittedName>
</protein>
<name>A0A6C1BC50_9RHOO</name>
<dbReference type="PROSITE" id="PS51462">
    <property type="entry name" value="NUDIX"/>
    <property type="match status" value="1"/>
</dbReference>
<dbReference type="KEGG" id="azq:G3580_13985"/>
<dbReference type="PANTHER" id="PTHR43046">
    <property type="entry name" value="GDP-MANNOSE MANNOSYL HYDROLASE"/>
    <property type="match status" value="1"/>
</dbReference>
<reference evidence="4 5" key="1">
    <citation type="submission" date="2020-02" db="EMBL/GenBank/DDBJ databases">
        <title>Nitrogenibacter mangrovi gen. nov., sp. nov. isolated from mangrove sediment, a denitrifying betaproteobacterium.</title>
        <authorList>
            <person name="Liao H."/>
            <person name="Tian Y."/>
        </authorList>
    </citation>
    <scope>NUCLEOTIDE SEQUENCE [LARGE SCALE GENOMIC DNA]</scope>
    <source>
        <strain evidence="4 5">M9-3-2</strain>
    </source>
</reference>
<keyword evidence="5" id="KW-1185">Reference proteome</keyword>
<gene>
    <name evidence="4" type="ORF">G3580_13985</name>
</gene>
<dbReference type="GO" id="GO:0016787">
    <property type="term" value="F:hydrolase activity"/>
    <property type="evidence" value="ECO:0007669"/>
    <property type="project" value="UniProtKB-KW"/>
</dbReference>
<feature type="domain" description="Nudix hydrolase" evidence="3">
    <location>
        <begin position="3"/>
        <end position="133"/>
    </location>
</feature>
<dbReference type="AlphaFoldDB" id="A0A6C1BC50"/>
<dbReference type="Gene3D" id="3.90.79.10">
    <property type="entry name" value="Nucleoside Triphosphate Pyrophosphohydrolase"/>
    <property type="match status" value="1"/>
</dbReference>
<evidence type="ECO:0000313" key="5">
    <source>
        <dbReference type="Proteomes" id="UP000501991"/>
    </source>
</evidence>